<evidence type="ECO:0000313" key="2">
    <source>
        <dbReference type="EMBL" id="MBA0742271.1"/>
    </source>
</evidence>
<proteinExistence type="predicted"/>
<organism evidence="2 3">
    <name type="scientific">Gossypium gossypioides</name>
    <name type="common">Mexican cotton</name>
    <name type="synonym">Selera gossypioides</name>
    <dbReference type="NCBI Taxonomy" id="34282"/>
    <lineage>
        <taxon>Eukaryota</taxon>
        <taxon>Viridiplantae</taxon>
        <taxon>Streptophyta</taxon>
        <taxon>Embryophyta</taxon>
        <taxon>Tracheophyta</taxon>
        <taxon>Spermatophyta</taxon>
        <taxon>Magnoliopsida</taxon>
        <taxon>eudicotyledons</taxon>
        <taxon>Gunneridae</taxon>
        <taxon>Pentapetalae</taxon>
        <taxon>rosids</taxon>
        <taxon>malvids</taxon>
        <taxon>Malvales</taxon>
        <taxon>Malvaceae</taxon>
        <taxon>Malvoideae</taxon>
        <taxon>Gossypium</taxon>
    </lineage>
</organism>
<dbReference type="EMBL" id="JABEZY010000007">
    <property type="protein sequence ID" value="MBA0742271.1"/>
    <property type="molecule type" value="Genomic_DNA"/>
</dbReference>
<sequence>MQLITSNFTTDEAIKILCIPLVRTQQDDMLAWSEETSGCPKCLDGQEILEHVFRDCLVAIQVWHEKLPVQRIGGEQWSPSKQPFVKINYDTAFRAYSLKSCSSIIVKYTNGIVLSTKVVINKYVPSIFTAEALACLQAVNVGLDIGPEKMIVEGDLLTVVKKLQSEQQDGLVLKKKRDCEKTRVHIEVMRCQNRWMKWWIETSSESPIFDNSAIAGNGGRNSIK</sequence>
<keyword evidence="3" id="KW-1185">Reference proteome</keyword>
<dbReference type="Proteomes" id="UP000593579">
    <property type="component" value="Unassembled WGS sequence"/>
</dbReference>
<dbReference type="Pfam" id="PF13456">
    <property type="entry name" value="RVT_3"/>
    <property type="match status" value="1"/>
</dbReference>
<gene>
    <name evidence="2" type="ORF">Gogos_015344</name>
</gene>
<reference evidence="2 3" key="1">
    <citation type="journal article" date="2019" name="Genome Biol. Evol.">
        <title>Insights into the evolution of the New World diploid cottons (Gossypium, subgenus Houzingenia) based on genome sequencing.</title>
        <authorList>
            <person name="Grover C.E."/>
            <person name="Arick M.A. 2nd"/>
            <person name="Thrash A."/>
            <person name="Conover J.L."/>
            <person name="Sanders W.S."/>
            <person name="Peterson D.G."/>
            <person name="Frelichowski J.E."/>
            <person name="Scheffler J.A."/>
            <person name="Scheffler B.E."/>
            <person name="Wendel J.F."/>
        </authorList>
    </citation>
    <scope>NUCLEOTIDE SEQUENCE [LARGE SCALE GENOMIC DNA]</scope>
    <source>
        <strain evidence="2">5</strain>
        <tissue evidence="2">Leaf</tissue>
    </source>
</reference>
<protein>
    <recommendedName>
        <fullName evidence="1">RNase H type-1 domain-containing protein</fullName>
    </recommendedName>
</protein>
<feature type="domain" description="RNase H type-1" evidence="1">
    <location>
        <begin position="88"/>
        <end position="168"/>
    </location>
</feature>
<comment type="caution">
    <text evidence="2">The sequence shown here is derived from an EMBL/GenBank/DDBJ whole genome shotgun (WGS) entry which is preliminary data.</text>
</comment>
<dbReference type="InterPro" id="IPR002156">
    <property type="entry name" value="RNaseH_domain"/>
</dbReference>
<evidence type="ECO:0000259" key="1">
    <source>
        <dbReference type="Pfam" id="PF13456"/>
    </source>
</evidence>
<dbReference type="GO" id="GO:0004523">
    <property type="term" value="F:RNA-DNA hybrid ribonuclease activity"/>
    <property type="evidence" value="ECO:0007669"/>
    <property type="project" value="InterPro"/>
</dbReference>
<dbReference type="AlphaFoldDB" id="A0A7J9C1B5"/>
<accession>A0A7J9C1B5</accession>
<dbReference type="GO" id="GO:0003676">
    <property type="term" value="F:nucleic acid binding"/>
    <property type="evidence" value="ECO:0007669"/>
    <property type="project" value="InterPro"/>
</dbReference>
<evidence type="ECO:0000313" key="3">
    <source>
        <dbReference type="Proteomes" id="UP000593579"/>
    </source>
</evidence>
<name>A0A7J9C1B5_GOSGO</name>